<comment type="caution">
    <text evidence="1">The sequence shown here is derived from an EMBL/GenBank/DDBJ whole genome shotgun (WGS) entry which is preliminary data.</text>
</comment>
<sequence>MLDETVQVQEVGEAWRLGGDLVLEFPQLVLARQFGTDHRVRAAARDRHQLGRRSARVPARGVGEGAGPGNPFLLKLKDSVVLVGHGAVGPVGDR</sequence>
<dbReference type="EMBL" id="JAAKZX010000013">
    <property type="protein sequence ID" value="NGO41888.1"/>
    <property type="molecule type" value="Genomic_DNA"/>
</dbReference>
<name>A0ABX0DNL7_9ACTN</name>
<gene>
    <name evidence="1" type="ORF">G6048_06760</name>
</gene>
<evidence type="ECO:0000313" key="2">
    <source>
        <dbReference type="Proteomes" id="UP001518140"/>
    </source>
</evidence>
<evidence type="ECO:0000313" key="1">
    <source>
        <dbReference type="EMBL" id="NGO41888.1"/>
    </source>
</evidence>
<reference evidence="1 2" key="1">
    <citation type="submission" date="2020-02" db="EMBL/GenBank/DDBJ databases">
        <title>Whole-genome analyses of novel actinobacteria.</title>
        <authorList>
            <person name="Sahin N."/>
            <person name="Tokatli A."/>
        </authorList>
    </citation>
    <scope>NUCLEOTIDE SEQUENCE [LARGE SCALE GENOMIC DNA]</scope>
    <source>
        <strain evidence="1 2">YC419</strain>
    </source>
</reference>
<proteinExistence type="predicted"/>
<keyword evidence="2" id="KW-1185">Reference proteome</keyword>
<protein>
    <submittedName>
        <fullName evidence="1">Uncharacterized protein</fullName>
    </submittedName>
</protein>
<dbReference type="RefSeq" id="WP_165338522.1">
    <property type="nucleotide sequence ID" value="NZ_JAAKZX010000013.1"/>
</dbReference>
<dbReference type="Proteomes" id="UP001518140">
    <property type="component" value="Unassembled WGS sequence"/>
</dbReference>
<organism evidence="1 2">
    <name type="scientific">Streptomyces ureilyticus</name>
    <dbReference type="NCBI Taxonomy" id="1775131"/>
    <lineage>
        <taxon>Bacteria</taxon>
        <taxon>Bacillati</taxon>
        <taxon>Actinomycetota</taxon>
        <taxon>Actinomycetes</taxon>
        <taxon>Kitasatosporales</taxon>
        <taxon>Streptomycetaceae</taxon>
        <taxon>Streptomyces</taxon>
    </lineage>
</organism>
<accession>A0ABX0DNL7</accession>